<dbReference type="GO" id="GO:0055085">
    <property type="term" value="P:transmembrane transport"/>
    <property type="evidence" value="ECO:0007669"/>
    <property type="project" value="TreeGrafter"/>
</dbReference>
<dbReference type="Proteomes" id="UP000712157">
    <property type="component" value="Unassembled WGS sequence"/>
</dbReference>
<accession>A0A949JXH7</accession>
<evidence type="ECO:0000256" key="2">
    <source>
        <dbReference type="ARBA" id="ARBA00009773"/>
    </source>
</evidence>
<evidence type="ECO:0000256" key="5">
    <source>
        <dbReference type="ARBA" id="ARBA00022692"/>
    </source>
</evidence>
<name>A0A949JXH7_9FIRM</name>
<comment type="similarity">
    <text evidence="2">Belongs to the autoinducer-2 exporter (AI-2E) (TC 2.A.86) family.</text>
</comment>
<comment type="subcellular location">
    <subcellularLocation>
        <location evidence="1">Cell membrane</location>
        <topology evidence="1">Multi-pass membrane protein</topology>
    </subcellularLocation>
</comment>
<organism evidence="9 10">
    <name type="scientific">Diplocloster agilis</name>
    <dbReference type="NCBI Taxonomy" id="2850323"/>
    <lineage>
        <taxon>Bacteria</taxon>
        <taxon>Bacillati</taxon>
        <taxon>Bacillota</taxon>
        <taxon>Clostridia</taxon>
        <taxon>Lachnospirales</taxon>
        <taxon>Lachnospiraceae</taxon>
        <taxon>Diplocloster</taxon>
    </lineage>
</organism>
<feature type="transmembrane region" description="Helical" evidence="8">
    <location>
        <begin position="12"/>
        <end position="35"/>
    </location>
</feature>
<keyword evidence="3" id="KW-0813">Transport</keyword>
<dbReference type="InterPro" id="IPR002549">
    <property type="entry name" value="AI-2E-like"/>
</dbReference>
<dbReference type="PANTHER" id="PTHR21716">
    <property type="entry name" value="TRANSMEMBRANE PROTEIN"/>
    <property type="match status" value="1"/>
</dbReference>
<sequence length="394" mass="43069">MDLDKKNSRKIFGFIAFGIILFVAMENLGAVAGAAGRILGLFWPFLLGLCIAFILNIPMRLLEERVFAGLKGKKVWNKICRPVCMVLSIVIIVAIVFFVMFLVLPELVRTFTILSRSIPVFVTDVQNWLIKLAEDFDISADTIRNVSIDWDKMISTAVTFLQDGATTVLNTTIGVTTSIVNGVVNFFLAVIFAIYILAAKEKLGGQIRKFLRAFIDPKKADQFLYVCSLSSRIFGNFVSGQCTEAVILGTLCWLGMLLLRLPYPLVIGALVGLTALIPIFGAFVGCAVGAFLILIVSPVKALIFIIFFLVLQQIEGNLIYPKVVGTSVGLPGIWVLLAVTIGGSMFGVIGMLIFVPLCSVLYCLFREAVHHRLRDKEQPTAGKAAPAKDPAAKK</sequence>
<dbReference type="RefSeq" id="WP_238720911.1">
    <property type="nucleotide sequence ID" value="NZ_JAHQCW010000005.1"/>
</dbReference>
<feature type="transmembrane region" description="Helical" evidence="8">
    <location>
        <begin position="41"/>
        <end position="62"/>
    </location>
</feature>
<evidence type="ECO:0000256" key="3">
    <source>
        <dbReference type="ARBA" id="ARBA00022448"/>
    </source>
</evidence>
<dbReference type="EMBL" id="JAHQCW010000005">
    <property type="protein sequence ID" value="MBU9735894.1"/>
    <property type="molecule type" value="Genomic_DNA"/>
</dbReference>
<evidence type="ECO:0000256" key="4">
    <source>
        <dbReference type="ARBA" id="ARBA00022475"/>
    </source>
</evidence>
<evidence type="ECO:0000256" key="1">
    <source>
        <dbReference type="ARBA" id="ARBA00004651"/>
    </source>
</evidence>
<keyword evidence="4" id="KW-1003">Cell membrane</keyword>
<proteinExistence type="inferred from homology"/>
<protein>
    <submittedName>
        <fullName evidence="9">AI-2E family transporter</fullName>
    </submittedName>
</protein>
<evidence type="ECO:0000313" key="9">
    <source>
        <dbReference type="EMBL" id="MBU9735894.1"/>
    </source>
</evidence>
<keyword evidence="7 8" id="KW-0472">Membrane</keyword>
<keyword evidence="6 8" id="KW-1133">Transmembrane helix</keyword>
<feature type="transmembrane region" description="Helical" evidence="8">
    <location>
        <begin position="83"/>
        <end position="104"/>
    </location>
</feature>
<evidence type="ECO:0000313" key="10">
    <source>
        <dbReference type="Proteomes" id="UP000712157"/>
    </source>
</evidence>
<evidence type="ECO:0000256" key="8">
    <source>
        <dbReference type="SAM" id="Phobius"/>
    </source>
</evidence>
<feature type="transmembrane region" description="Helical" evidence="8">
    <location>
        <begin position="332"/>
        <end position="365"/>
    </location>
</feature>
<dbReference type="PANTHER" id="PTHR21716:SF53">
    <property type="entry name" value="PERMEASE PERM-RELATED"/>
    <property type="match status" value="1"/>
</dbReference>
<dbReference type="GO" id="GO:0005886">
    <property type="term" value="C:plasma membrane"/>
    <property type="evidence" value="ECO:0007669"/>
    <property type="project" value="UniProtKB-SubCell"/>
</dbReference>
<dbReference type="AlphaFoldDB" id="A0A949JXH7"/>
<evidence type="ECO:0000256" key="7">
    <source>
        <dbReference type="ARBA" id="ARBA00023136"/>
    </source>
</evidence>
<keyword evidence="10" id="KW-1185">Reference proteome</keyword>
<dbReference type="Pfam" id="PF01594">
    <property type="entry name" value="AI-2E_transport"/>
    <property type="match status" value="1"/>
</dbReference>
<comment type="caution">
    <text evidence="9">The sequence shown here is derived from an EMBL/GenBank/DDBJ whole genome shotgun (WGS) entry which is preliminary data.</text>
</comment>
<keyword evidence="5 8" id="KW-0812">Transmembrane</keyword>
<feature type="transmembrane region" description="Helical" evidence="8">
    <location>
        <begin position="265"/>
        <end position="294"/>
    </location>
</feature>
<reference evidence="9" key="1">
    <citation type="submission" date="2021-06" db="EMBL/GenBank/DDBJ databases">
        <title>Description of novel taxa of the family Lachnospiraceae.</title>
        <authorList>
            <person name="Chaplin A.V."/>
            <person name="Sokolova S.R."/>
            <person name="Pikina A.P."/>
            <person name="Korzhanova M."/>
            <person name="Belova V."/>
            <person name="Korostin D."/>
            <person name="Efimov B.A."/>
        </authorList>
    </citation>
    <scope>NUCLEOTIDE SEQUENCE</scope>
    <source>
        <strain evidence="9">ASD5720</strain>
    </source>
</reference>
<feature type="transmembrane region" description="Helical" evidence="8">
    <location>
        <begin position="179"/>
        <end position="199"/>
    </location>
</feature>
<gene>
    <name evidence="9" type="ORF">KTH89_05050</name>
</gene>
<evidence type="ECO:0000256" key="6">
    <source>
        <dbReference type="ARBA" id="ARBA00022989"/>
    </source>
</evidence>